<comment type="caution">
    <text evidence="2">The sequence shown here is derived from an EMBL/GenBank/DDBJ whole genome shotgun (WGS) entry which is preliminary data.</text>
</comment>
<evidence type="ECO:0000259" key="1">
    <source>
        <dbReference type="Pfam" id="PF13577"/>
    </source>
</evidence>
<dbReference type="SUPFAM" id="SSF54427">
    <property type="entry name" value="NTF2-like"/>
    <property type="match status" value="1"/>
</dbReference>
<feature type="domain" description="SnoaL-like" evidence="1">
    <location>
        <begin position="6"/>
        <end position="130"/>
    </location>
</feature>
<protein>
    <recommendedName>
        <fullName evidence="1">SnoaL-like domain-containing protein</fullName>
    </recommendedName>
</protein>
<sequence>MELAEKLDAVEEIKKLKARYFRFVDTKQFDAFRDLFLPEARFDGEGTGMGPIADRDAFIAQSIAGLTGCVSVHHGHCPEVELDSETTATGIWAMEDMLQWEAGPVRSLHGMGHYHETYEKRDGRWYIASWQLKRLRVDMVPA</sequence>
<organism evidence="2 3">
    <name type="scientific">Novosphingobium fluoreni</name>
    <dbReference type="NCBI Taxonomy" id="1391222"/>
    <lineage>
        <taxon>Bacteria</taxon>
        <taxon>Pseudomonadati</taxon>
        <taxon>Pseudomonadota</taxon>
        <taxon>Alphaproteobacteria</taxon>
        <taxon>Sphingomonadales</taxon>
        <taxon>Sphingomonadaceae</taxon>
        <taxon>Novosphingobium</taxon>
    </lineage>
</organism>
<gene>
    <name evidence="2" type="ORF">GGR39_001328</name>
</gene>
<dbReference type="InterPro" id="IPR032710">
    <property type="entry name" value="NTF2-like_dom_sf"/>
</dbReference>
<reference evidence="2 3" key="1">
    <citation type="submission" date="2020-08" db="EMBL/GenBank/DDBJ databases">
        <title>Genomic Encyclopedia of Type Strains, Phase IV (KMG-IV): sequencing the most valuable type-strain genomes for metagenomic binning, comparative biology and taxonomic classification.</title>
        <authorList>
            <person name="Goeker M."/>
        </authorList>
    </citation>
    <scope>NUCLEOTIDE SEQUENCE [LARGE SCALE GENOMIC DNA]</scope>
    <source>
        <strain evidence="2 3">DSM 27568</strain>
    </source>
</reference>
<dbReference type="EMBL" id="JACIDY010000002">
    <property type="protein sequence ID" value="MBB3939688.1"/>
    <property type="molecule type" value="Genomic_DNA"/>
</dbReference>
<dbReference type="Proteomes" id="UP000561459">
    <property type="component" value="Unassembled WGS sequence"/>
</dbReference>
<name>A0A7W6C2L2_9SPHN</name>
<evidence type="ECO:0000313" key="3">
    <source>
        <dbReference type="Proteomes" id="UP000561459"/>
    </source>
</evidence>
<evidence type="ECO:0000313" key="2">
    <source>
        <dbReference type="EMBL" id="MBB3939688.1"/>
    </source>
</evidence>
<proteinExistence type="predicted"/>
<dbReference type="Pfam" id="PF13577">
    <property type="entry name" value="SnoaL_4"/>
    <property type="match status" value="1"/>
</dbReference>
<keyword evidence="3" id="KW-1185">Reference proteome</keyword>
<accession>A0A7W6C2L2</accession>
<dbReference type="Gene3D" id="3.10.450.50">
    <property type="match status" value="1"/>
</dbReference>
<dbReference type="RefSeq" id="WP_183616374.1">
    <property type="nucleotide sequence ID" value="NZ_JACIDY010000002.1"/>
</dbReference>
<dbReference type="InterPro" id="IPR037401">
    <property type="entry name" value="SnoaL-like"/>
</dbReference>
<dbReference type="AlphaFoldDB" id="A0A7W6C2L2"/>